<dbReference type="AlphaFoldDB" id="A0A2T3ITY3"/>
<evidence type="ECO:0000313" key="1">
    <source>
        <dbReference type="EMBL" id="PSU31802.1"/>
    </source>
</evidence>
<comment type="caution">
    <text evidence="1">The sequence shown here is derived from an EMBL/GenBank/DDBJ whole genome shotgun (WGS) entry which is preliminary data.</text>
</comment>
<organism evidence="1 2">
    <name type="scientific">Photobacterium lutimaris</name>
    <dbReference type="NCBI Taxonomy" id="388278"/>
    <lineage>
        <taxon>Bacteria</taxon>
        <taxon>Pseudomonadati</taxon>
        <taxon>Pseudomonadota</taxon>
        <taxon>Gammaproteobacteria</taxon>
        <taxon>Vibrionales</taxon>
        <taxon>Vibrionaceae</taxon>
        <taxon>Photobacterium</taxon>
    </lineage>
</organism>
<keyword evidence="2" id="KW-1185">Reference proteome</keyword>
<dbReference type="InterPro" id="IPR019110">
    <property type="entry name" value="Uncharacterised_RAQPRD"/>
</dbReference>
<dbReference type="Proteomes" id="UP000241222">
    <property type="component" value="Unassembled WGS sequence"/>
</dbReference>
<reference evidence="1 2" key="1">
    <citation type="submission" date="2018-03" db="EMBL/GenBank/DDBJ databases">
        <title>Whole genome sequencing of Histamine producing bacteria.</title>
        <authorList>
            <person name="Butler K."/>
        </authorList>
    </citation>
    <scope>NUCLEOTIDE SEQUENCE [LARGE SCALE GENOMIC DNA]</scope>
    <source>
        <strain evidence="1 2">JCM 13586</strain>
    </source>
</reference>
<gene>
    <name evidence="1" type="ORF">C9I99_21700</name>
</gene>
<evidence type="ECO:0000313" key="2">
    <source>
        <dbReference type="Proteomes" id="UP000241222"/>
    </source>
</evidence>
<dbReference type="EMBL" id="PYMH01000013">
    <property type="protein sequence ID" value="PSU31802.1"/>
    <property type="molecule type" value="Genomic_DNA"/>
</dbReference>
<sequence>MLTTSITATASTSGDMWRERELLERYISQVEALDKGLLSQAELSADLSRRVHLDYSLLRKDLHESLEKIRAYLGNPNDPQVRLRNE</sequence>
<dbReference type="OrthoDB" id="9893148at2"/>
<dbReference type="Pfam" id="PF09686">
    <property type="entry name" value="Plasmid_RAQPRD"/>
    <property type="match status" value="1"/>
</dbReference>
<accession>A0A2T3ITY3</accession>
<dbReference type="RefSeq" id="WP_107350932.1">
    <property type="nucleotide sequence ID" value="NZ_PYMH01000013.1"/>
</dbReference>
<name>A0A2T3ITY3_9GAMM</name>
<proteinExistence type="predicted"/>
<protein>
    <submittedName>
        <fullName evidence="1">Uncharacterized protein</fullName>
    </submittedName>
</protein>